<reference evidence="2" key="1">
    <citation type="submission" date="2023-03" db="EMBL/GenBank/DDBJ databases">
        <title>Andean soil-derived lignocellulolytic bacterial consortium as a source of novel taxa and putative plastic-active enzymes.</title>
        <authorList>
            <person name="Diaz-Garcia L."/>
            <person name="Chuvochina M."/>
            <person name="Feuerriegel G."/>
            <person name="Bunk B."/>
            <person name="Sproer C."/>
            <person name="Streit W.R."/>
            <person name="Rodriguez L.M."/>
            <person name="Overmann J."/>
            <person name="Jimenez D.J."/>
        </authorList>
    </citation>
    <scope>NUCLEOTIDE SEQUENCE</scope>
    <source>
        <strain evidence="2">MAG 7</strain>
    </source>
</reference>
<sequence>MKLLPNESPLLTSNGDKIILTDQRIQQTDKDWGNAYSITLFLEDISSVETRYKSNIIFLVLGLIGLLAGIAIYMQDQQTNGNVFNFGFVVGIVLLMVWWFTRRHVILISSNGGGAIHFEINQMSWADVQDFIYTVQLAKAGRVNRLRSIIKSPEVEQMNTLV</sequence>
<gene>
    <name evidence="2" type="ORF">P0Y53_02335</name>
</gene>
<evidence type="ECO:0000313" key="2">
    <source>
        <dbReference type="EMBL" id="WEK36327.1"/>
    </source>
</evidence>
<proteinExistence type="predicted"/>
<organism evidence="2 3">
    <name type="scientific">Candidatus Pseudobacter hemicellulosilyticus</name>
    <dbReference type="NCBI Taxonomy" id="3121375"/>
    <lineage>
        <taxon>Bacteria</taxon>
        <taxon>Pseudomonadati</taxon>
        <taxon>Bacteroidota</taxon>
        <taxon>Chitinophagia</taxon>
        <taxon>Chitinophagales</taxon>
        <taxon>Chitinophagaceae</taxon>
        <taxon>Pseudobacter</taxon>
    </lineage>
</organism>
<feature type="transmembrane region" description="Helical" evidence="1">
    <location>
        <begin position="81"/>
        <end position="100"/>
    </location>
</feature>
<accession>A0AAJ5WTE6</accession>
<keyword evidence="1" id="KW-0472">Membrane</keyword>
<evidence type="ECO:0000256" key="1">
    <source>
        <dbReference type="SAM" id="Phobius"/>
    </source>
</evidence>
<dbReference type="AlphaFoldDB" id="A0AAJ5WTE6"/>
<evidence type="ECO:0000313" key="3">
    <source>
        <dbReference type="Proteomes" id="UP001220610"/>
    </source>
</evidence>
<keyword evidence="1" id="KW-0812">Transmembrane</keyword>
<dbReference type="EMBL" id="CP119311">
    <property type="protein sequence ID" value="WEK36327.1"/>
    <property type="molecule type" value="Genomic_DNA"/>
</dbReference>
<name>A0AAJ5WTE6_9BACT</name>
<dbReference type="Proteomes" id="UP001220610">
    <property type="component" value="Chromosome"/>
</dbReference>
<protein>
    <submittedName>
        <fullName evidence="2">Uncharacterized protein</fullName>
    </submittedName>
</protein>
<keyword evidence="1" id="KW-1133">Transmembrane helix</keyword>
<feature type="transmembrane region" description="Helical" evidence="1">
    <location>
        <begin position="56"/>
        <end position="75"/>
    </location>
</feature>